<evidence type="ECO:0000256" key="1">
    <source>
        <dbReference type="ARBA" id="ARBA00022801"/>
    </source>
</evidence>
<dbReference type="GO" id="GO:0003676">
    <property type="term" value="F:nucleic acid binding"/>
    <property type="evidence" value="ECO:0007669"/>
    <property type="project" value="InterPro"/>
</dbReference>
<keyword evidence="4" id="KW-0347">Helicase</keyword>
<dbReference type="Proteomes" id="UP000288805">
    <property type="component" value="Unassembled WGS sequence"/>
</dbReference>
<dbReference type="GO" id="GO:0004519">
    <property type="term" value="F:endonuclease activity"/>
    <property type="evidence" value="ECO:0007669"/>
    <property type="project" value="UniProtKB-KW"/>
</dbReference>
<evidence type="ECO:0000256" key="2">
    <source>
        <dbReference type="SAM" id="MobiDB-lite"/>
    </source>
</evidence>
<evidence type="ECO:0000259" key="3">
    <source>
        <dbReference type="Pfam" id="PF01844"/>
    </source>
</evidence>
<sequence length="218" mass="24193">MVLHRLDKLVNDPTEGNAWHADHIVPVYRGGGECRLENMRTLCVGCHSDVTAAQCDERRSVRIKAKKQLKVIMNSLKDDAKMKHTCGNSKNQGHLEIHEDILEDELLIKVPGSAYSRQKSTTTGGELEELSPSKLNNSETHCEASTGTCIAMTEILWNAGLMQGYSNDIGELWYGLPQKPSGIQTETWLLLEEISPYTPVKVPGPMLGELRIWDAGLP</sequence>
<dbReference type="AlphaFoldDB" id="A0A438D8F0"/>
<dbReference type="EMBL" id="QGNW01001744">
    <property type="protein sequence ID" value="RVW31729.1"/>
    <property type="molecule type" value="Genomic_DNA"/>
</dbReference>
<feature type="region of interest" description="Disordered" evidence="2">
    <location>
        <begin position="116"/>
        <end position="139"/>
    </location>
</feature>
<dbReference type="PANTHER" id="PTHR45766">
    <property type="entry name" value="DNA ANNEALING HELICASE AND ENDONUCLEASE ZRANB3 FAMILY MEMBER"/>
    <property type="match status" value="1"/>
</dbReference>
<dbReference type="GO" id="GO:0004386">
    <property type="term" value="F:helicase activity"/>
    <property type="evidence" value="ECO:0007669"/>
    <property type="project" value="UniProtKB-KW"/>
</dbReference>
<keyword evidence="4" id="KW-0067">ATP-binding</keyword>
<organism evidence="4 5">
    <name type="scientific">Vitis vinifera</name>
    <name type="common">Grape</name>
    <dbReference type="NCBI Taxonomy" id="29760"/>
    <lineage>
        <taxon>Eukaryota</taxon>
        <taxon>Viridiplantae</taxon>
        <taxon>Streptophyta</taxon>
        <taxon>Embryophyta</taxon>
        <taxon>Tracheophyta</taxon>
        <taxon>Spermatophyta</taxon>
        <taxon>Magnoliopsida</taxon>
        <taxon>eudicotyledons</taxon>
        <taxon>Gunneridae</taxon>
        <taxon>Pentapetalae</taxon>
        <taxon>rosids</taxon>
        <taxon>Vitales</taxon>
        <taxon>Vitaceae</taxon>
        <taxon>Viteae</taxon>
        <taxon>Vitis</taxon>
    </lineage>
</organism>
<proteinExistence type="predicted"/>
<dbReference type="GO" id="GO:0008270">
    <property type="term" value="F:zinc ion binding"/>
    <property type="evidence" value="ECO:0007669"/>
    <property type="project" value="InterPro"/>
</dbReference>
<keyword evidence="4" id="KW-0540">Nuclease</keyword>
<accession>A0A438D8F0</accession>
<keyword evidence="1" id="KW-0378">Hydrolase</keyword>
<dbReference type="InterPro" id="IPR002711">
    <property type="entry name" value="HNH"/>
</dbReference>
<dbReference type="InterPro" id="IPR003615">
    <property type="entry name" value="HNH_nuc"/>
</dbReference>
<evidence type="ECO:0000313" key="4">
    <source>
        <dbReference type="EMBL" id="RVW31729.1"/>
    </source>
</evidence>
<keyword evidence="4" id="KW-0547">Nucleotide-binding</keyword>
<dbReference type="CDD" id="cd00085">
    <property type="entry name" value="HNHc"/>
    <property type="match status" value="1"/>
</dbReference>
<protein>
    <submittedName>
        <fullName evidence="4">DNA annealing helicase and endonuclease ZRANB3</fullName>
    </submittedName>
</protein>
<name>A0A438D8F0_VITVI</name>
<gene>
    <name evidence="4" type="primary">Zranb3_1</name>
    <name evidence="4" type="ORF">CK203_095312</name>
</gene>
<dbReference type="Pfam" id="PF01844">
    <property type="entry name" value="HNH"/>
    <property type="match status" value="1"/>
</dbReference>
<feature type="domain" description="HNH" evidence="3">
    <location>
        <begin position="17"/>
        <end position="51"/>
    </location>
</feature>
<dbReference type="PANTHER" id="PTHR45766:SF5">
    <property type="entry name" value="SNF2 DOMAIN-CONTAINING PROTEIN _ HELICASE DOMAIN-CONTAINING PROTEIN _ HNH ENDONUCLEASE DOMAIN-CONTAINING PROTEIN"/>
    <property type="match status" value="1"/>
</dbReference>
<dbReference type="Gene3D" id="1.10.30.50">
    <property type="match status" value="1"/>
</dbReference>
<dbReference type="GO" id="GO:0016787">
    <property type="term" value="F:hydrolase activity"/>
    <property type="evidence" value="ECO:0007669"/>
    <property type="project" value="UniProtKB-KW"/>
</dbReference>
<keyword evidence="4" id="KW-0255">Endonuclease</keyword>
<comment type="caution">
    <text evidence="4">The sequence shown here is derived from an EMBL/GenBank/DDBJ whole genome shotgun (WGS) entry which is preliminary data.</text>
</comment>
<reference evidence="4 5" key="1">
    <citation type="journal article" date="2018" name="PLoS Genet.">
        <title>Population sequencing reveals clonal diversity and ancestral inbreeding in the grapevine cultivar Chardonnay.</title>
        <authorList>
            <person name="Roach M.J."/>
            <person name="Johnson D.L."/>
            <person name="Bohlmann J."/>
            <person name="van Vuuren H.J."/>
            <person name="Jones S.J."/>
            <person name="Pretorius I.S."/>
            <person name="Schmidt S.A."/>
            <person name="Borneman A.R."/>
        </authorList>
    </citation>
    <scope>NUCLEOTIDE SEQUENCE [LARGE SCALE GENOMIC DNA]</scope>
    <source>
        <strain evidence="5">cv. Chardonnay</strain>
        <tissue evidence="4">Leaf</tissue>
    </source>
</reference>
<evidence type="ECO:0000313" key="5">
    <source>
        <dbReference type="Proteomes" id="UP000288805"/>
    </source>
</evidence>